<dbReference type="Pfam" id="PF04985">
    <property type="entry name" value="Phage_tube"/>
    <property type="match status" value="1"/>
</dbReference>
<sequence>MSDVLLLETANVFIGKHDPSKSKHLVVQNATLPGVDFVTVEHQAGGAPMGVKWNMGSIKPLEPKFKLAGFDREAYRAAAIGSGRVETITMRGSIRRKSDGAELECVAKFRGSLGTMTPDEFGPSKEMGHDHMLADVTYYRLVIGGEEWFLVDFFRAVVRRFGIDEWATRRQYLGLA</sequence>
<comment type="caution">
    <text evidence="1">The sequence shown here is derived from an EMBL/GenBank/DDBJ whole genome shotgun (WGS) entry which is preliminary data.</text>
</comment>
<evidence type="ECO:0000313" key="2">
    <source>
        <dbReference type="Proteomes" id="UP000048984"/>
    </source>
</evidence>
<dbReference type="EMBL" id="LJYW01000001">
    <property type="protein sequence ID" value="KPL53209.1"/>
    <property type="molecule type" value="Genomic_DNA"/>
</dbReference>
<protein>
    <recommendedName>
        <fullName evidence="3">Phage tail protein</fullName>
    </recommendedName>
</protein>
<keyword evidence="2" id="KW-1185">Reference proteome</keyword>
<name>A0A0N8GF34_9HYPH</name>
<evidence type="ECO:0000313" key="1">
    <source>
        <dbReference type="EMBL" id="KPL53209.1"/>
    </source>
</evidence>
<proteinExistence type="predicted"/>
<dbReference type="STRING" id="665126.ABB55_14120"/>
<reference evidence="1 2" key="1">
    <citation type="submission" date="2015-09" db="EMBL/GenBank/DDBJ databases">
        <authorList>
            <consortium name="Swine Surveillance"/>
        </authorList>
    </citation>
    <scope>NUCLEOTIDE SEQUENCE [LARGE SCALE GENOMIC DNA]</scope>
    <source>
        <strain evidence="1 2">16</strain>
    </source>
</reference>
<evidence type="ECO:0008006" key="3">
    <source>
        <dbReference type="Google" id="ProtNLM"/>
    </source>
</evidence>
<dbReference type="InterPro" id="IPR006498">
    <property type="entry name" value="Tail_tube"/>
</dbReference>
<dbReference type="AlphaFoldDB" id="A0A0N8GF34"/>
<dbReference type="Proteomes" id="UP000048984">
    <property type="component" value="Unassembled WGS sequence"/>
</dbReference>
<gene>
    <name evidence="1" type="ORF">ABB55_14120</name>
</gene>
<accession>A0A0N8GF34</accession>
<organism evidence="1 2">
    <name type="scientific">Prosthecodimorpha hirschii</name>
    <dbReference type="NCBI Taxonomy" id="665126"/>
    <lineage>
        <taxon>Bacteria</taxon>
        <taxon>Pseudomonadati</taxon>
        <taxon>Pseudomonadota</taxon>
        <taxon>Alphaproteobacteria</taxon>
        <taxon>Hyphomicrobiales</taxon>
        <taxon>Ancalomicrobiaceae</taxon>
        <taxon>Prosthecodimorpha</taxon>
    </lineage>
</organism>
<dbReference type="RefSeq" id="WP_054359374.1">
    <property type="nucleotide sequence ID" value="NZ_LJYW01000001.1"/>
</dbReference>
<reference evidence="1 2" key="2">
    <citation type="submission" date="2015-10" db="EMBL/GenBank/DDBJ databases">
        <title>Draft Genome Sequence of Prosthecomicrobium hirschii ATCC 27832.</title>
        <authorList>
            <person name="Daniel J."/>
            <person name="Givan S.A."/>
            <person name="Brun Y.V."/>
            <person name="Brown P.J."/>
        </authorList>
    </citation>
    <scope>NUCLEOTIDE SEQUENCE [LARGE SCALE GENOMIC DNA]</scope>
    <source>
        <strain evidence="1 2">16</strain>
    </source>
</reference>